<keyword evidence="4" id="KW-0456">Lyase</keyword>
<dbReference type="PANTHER" id="PTHR43092:SF2">
    <property type="entry name" value="HERCYNYLCYSTEINE SULFOXIDE LYASE"/>
    <property type="match status" value="1"/>
</dbReference>
<dbReference type="GO" id="GO:0016829">
    <property type="term" value="F:lyase activity"/>
    <property type="evidence" value="ECO:0007669"/>
    <property type="project" value="UniProtKB-KW"/>
</dbReference>
<dbReference type="InterPro" id="IPR015424">
    <property type="entry name" value="PyrdxlP-dep_Trfase"/>
</dbReference>
<dbReference type="EMBL" id="QGMK01000319">
    <property type="protein sequence ID" value="TVY82429.1"/>
    <property type="molecule type" value="Genomic_DNA"/>
</dbReference>
<accession>A0A8T9C9I6</accession>
<feature type="region of interest" description="Disordered" evidence="2">
    <location>
        <begin position="1"/>
        <end position="22"/>
    </location>
</feature>
<gene>
    <name evidence="4" type="primary">egt-2_2</name>
    <name evidence="4" type="ORF">LSUE1_G001389</name>
</gene>
<dbReference type="Proteomes" id="UP000469558">
    <property type="component" value="Unassembled WGS sequence"/>
</dbReference>
<sequence>TACRLHSSHNTPQPPDQDMTRKVPFGRRMRDAHFAFAPEYTPLNHGSFGAFPGLVQDRQTELQKLAAERPDTFIVTDLPNLIDESREAVAPLLGIPVDEVVFVPNATTGINTVLRNLKWEEGDVIVHFSTIYGACEKTIASIGEMGPLIPRCVLLEYPVEDNEIIRRFKEMVGTVRREGGNVRMAMFDTVLTFPGARMPWEELVKACKELGVFSLIDGAHGIGHIDLTHLGSVGPDFFVSNCHKWLYTPRGCAVFHVPARNQHLIRTCLPTSHGYYLPSQTPDPKEKSPFVHLFEFVATIDYTPYACVPAAISFRKQFCGGEDEIRKYCWEIARDGGKRVAEILETSTMGNETETLTKCCFSNIQLPLVFKRDGNQRQPGEFSVDDAPKIQKWLNATAVKEFDTYLQIAFHAGIVWVRLSGQIYLELKDFEWVGYRLKDLCGRLSSGETTL</sequence>
<name>A0A8T9C9I6_9HELO</name>
<evidence type="ECO:0000313" key="5">
    <source>
        <dbReference type="Proteomes" id="UP000469558"/>
    </source>
</evidence>
<proteinExistence type="predicted"/>
<dbReference type="InterPro" id="IPR015421">
    <property type="entry name" value="PyrdxlP-dep_Trfase_major"/>
</dbReference>
<dbReference type="PANTHER" id="PTHR43092">
    <property type="entry name" value="L-CYSTEINE DESULFHYDRASE"/>
    <property type="match status" value="1"/>
</dbReference>
<organism evidence="4 5">
    <name type="scientific">Lachnellula suecica</name>
    <dbReference type="NCBI Taxonomy" id="602035"/>
    <lineage>
        <taxon>Eukaryota</taxon>
        <taxon>Fungi</taxon>
        <taxon>Dikarya</taxon>
        <taxon>Ascomycota</taxon>
        <taxon>Pezizomycotina</taxon>
        <taxon>Leotiomycetes</taxon>
        <taxon>Helotiales</taxon>
        <taxon>Lachnaceae</taxon>
        <taxon>Lachnellula</taxon>
    </lineage>
</organism>
<feature type="domain" description="Aminotransferase class V" evidence="3">
    <location>
        <begin position="81"/>
        <end position="259"/>
    </location>
</feature>
<evidence type="ECO:0000313" key="4">
    <source>
        <dbReference type="EMBL" id="TVY82429.1"/>
    </source>
</evidence>
<reference evidence="4 5" key="1">
    <citation type="submission" date="2018-05" db="EMBL/GenBank/DDBJ databases">
        <title>Genome sequencing and assembly of the regulated plant pathogen Lachnellula willkommii and related sister species for the development of diagnostic species identification markers.</title>
        <authorList>
            <person name="Giroux E."/>
            <person name="Bilodeau G."/>
        </authorList>
    </citation>
    <scope>NUCLEOTIDE SEQUENCE [LARGE SCALE GENOMIC DNA]</scope>
    <source>
        <strain evidence="4 5">CBS 268.59</strain>
    </source>
</reference>
<dbReference type="Pfam" id="PF00266">
    <property type="entry name" value="Aminotran_5"/>
    <property type="match status" value="1"/>
</dbReference>
<dbReference type="AlphaFoldDB" id="A0A8T9C9I6"/>
<evidence type="ECO:0000259" key="3">
    <source>
        <dbReference type="Pfam" id="PF00266"/>
    </source>
</evidence>
<evidence type="ECO:0000256" key="2">
    <source>
        <dbReference type="SAM" id="MobiDB-lite"/>
    </source>
</evidence>
<dbReference type="InterPro" id="IPR000192">
    <property type="entry name" value="Aminotrans_V_dom"/>
</dbReference>
<evidence type="ECO:0000256" key="1">
    <source>
        <dbReference type="ARBA" id="ARBA00022898"/>
    </source>
</evidence>
<feature type="non-terminal residue" evidence="4">
    <location>
        <position position="451"/>
    </location>
</feature>
<dbReference type="Gene3D" id="3.40.640.10">
    <property type="entry name" value="Type I PLP-dependent aspartate aminotransferase-like (Major domain)"/>
    <property type="match status" value="1"/>
</dbReference>
<keyword evidence="5" id="KW-1185">Reference proteome</keyword>
<dbReference type="OrthoDB" id="5978656at2759"/>
<keyword evidence="1" id="KW-0663">Pyridoxal phosphate</keyword>
<comment type="caution">
    <text evidence="4">The sequence shown here is derived from an EMBL/GenBank/DDBJ whole genome shotgun (WGS) entry which is preliminary data.</text>
</comment>
<dbReference type="SUPFAM" id="SSF53383">
    <property type="entry name" value="PLP-dependent transferases"/>
    <property type="match status" value="1"/>
</dbReference>
<protein>
    <submittedName>
        <fullName evidence="4">Hercynylcysteine sulfoxide lyase</fullName>
    </submittedName>
</protein>